<dbReference type="Proteomes" id="UP001196413">
    <property type="component" value="Unassembled WGS sequence"/>
</dbReference>
<evidence type="ECO:0000313" key="1">
    <source>
        <dbReference type="EMBL" id="KAJ1353350.1"/>
    </source>
</evidence>
<dbReference type="EMBL" id="JAHQIW010001691">
    <property type="protein sequence ID" value="KAJ1353350.1"/>
    <property type="molecule type" value="Genomic_DNA"/>
</dbReference>
<comment type="caution">
    <text evidence="1">The sequence shown here is derived from an EMBL/GenBank/DDBJ whole genome shotgun (WGS) entry which is preliminary data.</text>
</comment>
<accession>A0AAD5QLK1</accession>
<gene>
    <name evidence="1" type="ORF">KIN20_009960</name>
</gene>
<protein>
    <submittedName>
        <fullName evidence="1">Uncharacterized protein</fullName>
    </submittedName>
</protein>
<evidence type="ECO:0000313" key="2">
    <source>
        <dbReference type="Proteomes" id="UP001196413"/>
    </source>
</evidence>
<sequence length="59" mass="6849">MRKRTVASHTVTRICISKYADKVERPTMKKATITQMTSPSIEEIFEVQQSYRTSENIEV</sequence>
<dbReference type="AlphaFoldDB" id="A0AAD5QLK1"/>
<organism evidence="1 2">
    <name type="scientific">Parelaphostrongylus tenuis</name>
    <name type="common">Meningeal worm</name>
    <dbReference type="NCBI Taxonomy" id="148309"/>
    <lineage>
        <taxon>Eukaryota</taxon>
        <taxon>Metazoa</taxon>
        <taxon>Ecdysozoa</taxon>
        <taxon>Nematoda</taxon>
        <taxon>Chromadorea</taxon>
        <taxon>Rhabditida</taxon>
        <taxon>Rhabditina</taxon>
        <taxon>Rhabditomorpha</taxon>
        <taxon>Strongyloidea</taxon>
        <taxon>Metastrongylidae</taxon>
        <taxon>Parelaphostrongylus</taxon>
    </lineage>
</organism>
<name>A0AAD5QLK1_PARTN</name>
<reference evidence="1" key="1">
    <citation type="submission" date="2021-06" db="EMBL/GenBank/DDBJ databases">
        <title>Parelaphostrongylus tenuis whole genome reference sequence.</title>
        <authorList>
            <person name="Garwood T.J."/>
            <person name="Larsen P.A."/>
            <person name="Fountain-Jones N.M."/>
            <person name="Garbe J.R."/>
            <person name="Macchietto M.G."/>
            <person name="Kania S.A."/>
            <person name="Gerhold R.W."/>
            <person name="Richards J.E."/>
            <person name="Wolf T.M."/>
        </authorList>
    </citation>
    <scope>NUCLEOTIDE SEQUENCE</scope>
    <source>
        <strain evidence="1">MNPRO001-30</strain>
        <tissue evidence="1">Meninges</tissue>
    </source>
</reference>
<keyword evidence="2" id="KW-1185">Reference proteome</keyword>
<proteinExistence type="predicted"/>